<dbReference type="RefSeq" id="WP_153247941.1">
    <property type="nucleotide sequence ID" value="NZ_CP044205.1"/>
</dbReference>
<feature type="domain" description="OmpA-like" evidence="2">
    <location>
        <begin position="53"/>
        <end position="177"/>
    </location>
</feature>
<evidence type="ECO:0000313" key="4">
    <source>
        <dbReference type="Proteomes" id="UP000325755"/>
    </source>
</evidence>
<evidence type="ECO:0000256" key="1">
    <source>
        <dbReference type="PROSITE-ProRule" id="PRU00473"/>
    </source>
</evidence>
<evidence type="ECO:0000313" key="3">
    <source>
        <dbReference type="EMBL" id="QFY41956.1"/>
    </source>
</evidence>
<dbReference type="GO" id="GO:0016020">
    <property type="term" value="C:membrane"/>
    <property type="evidence" value="ECO:0007669"/>
    <property type="project" value="UniProtKB-UniRule"/>
</dbReference>
<keyword evidence="1" id="KW-0472">Membrane</keyword>
<dbReference type="PANTHER" id="PTHR30329">
    <property type="entry name" value="STATOR ELEMENT OF FLAGELLAR MOTOR COMPLEX"/>
    <property type="match status" value="1"/>
</dbReference>
<gene>
    <name evidence="3" type="ORF">F6R98_04370</name>
</gene>
<dbReference type="InterPro" id="IPR036737">
    <property type="entry name" value="OmpA-like_sf"/>
</dbReference>
<organism evidence="3 4">
    <name type="scientific">Candidatus Methylospira mobilis</name>
    <dbReference type="NCBI Taxonomy" id="1808979"/>
    <lineage>
        <taxon>Bacteria</taxon>
        <taxon>Pseudomonadati</taxon>
        <taxon>Pseudomonadota</taxon>
        <taxon>Gammaproteobacteria</taxon>
        <taxon>Methylococcales</taxon>
        <taxon>Methylococcaceae</taxon>
        <taxon>Candidatus Methylospira</taxon>
    </lineage>
</organism>
<dbReference type="PANTHER" id="PTHR30329:SF21">
    <property type="entry name" value="LIPOPROTEIN YIAD-RELATED"/>
    <property type="match status" value="1"/>
</dbReference>
<keyword evidence="4" id="KW-1185">Reference proteome</keyword>
<evidence type="ECO:0000259" key="2">
    <source>
        <dbReference type="PROSITE" id="PS51123"/>
    </source>
</evidence>
<dbReference type="OrthoDB" id="9815217at2"/>
<name>A0A5Q0BJH8_9GAMM</name>
<accession>A0A5Q0BJH8</accession>
<dbReference type="KEGG" id="mmob:F6R98_04370"/>
<dbReference type="InParanoid" id="A0A5Q0BJH8"/>
<dbReference type="CDD" id="cd07185">
    <property type="entry name" value="OmpA_C-like"/>
    <property type="match status" value="1"/>
</dbReference>
<dbReference type="Pfam" id="PF00691">
    <property type="entry name" value="OmpA"/>
    <property type="match status" value="1"/>
</dbReference>
<dbReference type="PROSITE" id="PS51257">
    <property type="entry name" value="PROKAR_LIPOPROTEIN"/>
    <property type="match status" value="1"/>
</dbReference>
<dbReference type="AlphaFoldDB" id="A0A5Q0BJH8"/>
<protein>
    <submittedName>
        <fullName evidence="3">OmpA family protein</fullName>
    </submittedName>
</protein>
<reference evidence="3 4" key="1">
    <citation type="submission" date="2019-09" db="EMBL/GenBank/DDBJ databases">
        <title>Ecophysiology of the spiral-shaped methanotroph Methylospira mobilis as revealed by the complete genome sequence.</title>
        <authorList>
            <person name="Oshkin I.Y."/>
            <person name="Dedysh S.N."/>
            <person name="Miroshnikov K."/>
            <person name="Danilova O.V."/>
            <person name="Hakobyan A."/>
            <person name="Liesack W."/>
        </authorList>
    </citation>
    <scope>NUCLEOTIDE SEQUENCE [LARGE SCALE GENOMIC DNA]</scope>
    <source>
        <strain evidence="3 4">Shm1</strain>
    </source>
</reference>
<dbReference type="SUPFAM" id="SSF103088">
    <property type="entry name" value="OmpA-like"/>
    <property type="match status" value="1"/>
</dbReference>
<dbReference type="InterPro" id="IPR006665">
    <property type="entry name" value="OmpA-like"/>
</dbReference>
<dbReference type="Proteomes" id="UP000325755">
    <property type="component" value="Chromosome"/>
</dbReference>
<sequence>MIRKIAIPLLTAVAISGCVTQKQYDRDMGAERQLNQQLSAEVQADRVKITQLNDRLRVTMEDELLFSEGGWEIHSNGKSVLDKIVPALQKTTDRRVEVEGYTDNVPIGAHLQHRFPSNWELSASRAAEVVKYLQKKGVDPSRLTAAGHGEYQPVASNATPVGRQQNRRTDIDLVPILKQ</sequence>
<dbReference type="InterPro" id="IPR050330">
    <property type="entry name" value="Bact_OuterMem_StrucFunc"/>
</dbReference>
<proteinExistence type="predicted"/>
<dbReference type="Gene3D" id="3.30.1330.60">
    <property type="entry name" value="OmpA-like domain"/>
    <property type="match status" value="1"/>
</dbReference>
<dbReference type="EMBL" id="CP044205">
    <property type="protein sequence ID" value="QFY41956.1"/>
    <property type="molecule type" value="Genomic_DNA"/>
</dbReference>
<dbReference type="PROSITE" id="PS51123">
    <property type="entry name" value="OMPA_2"/>
    <property type="match status" value="1"/>
</dbReference>
<dbReference type="FunCoup" id="A0A5Q0BJH8">
    <property type="interactions" value="82"/>
</dbReference>